<protein>
    <submittedName>
        <fullName evidence="1">Uncharacterized protein</fullName>
    </submittedName>
</protein>
<keyword evidence="2" id="KW-1185">Reference proteome</keyword>
<proteinExistence type="predicted"/>
<name>A0ACB8AJL1_9AGAM</name>
<evidence type="ECO:0000313" key="1">
    <source>
        <dbReference type="EMBL" id="KAH7913355.1"/>
    </source>
</evidence>
<organism evidence="1 2">
    <name type="scientific">Hygrophoropsis aurantiaca</name>
    <dbReference type="NCBI Taxonomy" id="72124"/>
    <lineage>
        <taxon>Eukaryota</taxon>
        <taxon>Fungi</taxon>
        <taxon>Dikarya</taxon>
        <taxon>Basidiomycota</taxon>
        <taxon>Agaricomycotina</taxon>
        <taxon>Agaricomycetes</taxon>
        <taxon>Agaricomycetidae</taxon>
        <taxon>Boletales</taxon>
        <taxon>Coniophorineae</taxon>
        <taxon>Hygrophoropsidaceae</taxon>
        <taxon>Hygrophoropsis</taxon>
    </lineage>
</organism>
<accession>A0ACB8AJL1</accession>
<dbReference type="EMBL" id="MU267632">
    <property type="protein sequence ID" value="KAH7913355.1"/>
    <property type="molecule type" value="Genomic_DNA"/>
</dbReference>
<dbReference type="Proteomes" id="UP000790377">
    <property type="component" value="Unassembled WGS sequence"/>
</dbReference>
<sequence length="285" mass="30500">MSATPYKSIAVLGLGTVATPLVKELLGHGASVLVITRPSSTSRNVPEGAQHAAIDYSNVSALTDAFRKHNVEVVVSTVNHNSINTQPPTAEAAKRAGVKLYVPSEYGLASGGQTQGVLGEKSRFIDSLVAADIPYLRLYVGGFIEWIPFLLGLPETGKLNIIGEGTTRGSFTALDDIAGFLAYILTHTPPSQLHNATLRIQGDRKSLREIAALYDGKVEIAQIAEFPADIPEAGLRTFLQKEFEVGVGSTGFDAAKGRDDEQLAGSSNSLWRGQQWKTVKEVLNL</sequence>
<gene>
    <name evidence="1" type="ORF">BJ138DRAFT_1134145</name>
</gene>
<reference evidence="1" key="1">
    <citation type="journal article" date="2021" name="New Phytol.">
        <title>Evolutionary innovations through gain and loss of genes in the ectomycorrhizal Boletales.</title>
        <authorList>
            <person name="Wu G."/>
            <person name="Miyauchi S."/>
            <person name="Morin E."/>
            <person name="Kuo A."/>
            <person name="Drula E."/>
            <person name="Varga T."/>
            <person name="Kohler A."/>
            <person name="Feng B."/>
            <person name="Cao Y."/>
            <person name="Lipzen A."/>
            <person name="Daum C."/>
            <person name="Hundley H."/>
            <person name="Pangilinan J."/>
            <person name="Johnson J."/>
            <person name="Barry K."/>
            <person name="LaButti K."/>
            <person name="Ng V."/>
            <person name="Ahrendt S."/>
            <person name="Min B."/>
            <person name="Choi I.G."/>
            <person name="Park H."/>
            <person name="Plett J.M."/>
            <person name="Magnuson J."/>
            <person name="Spatafora J.W."/>
            <person name="Nagy L.G."/>
            <person name="Henrissat B."/>
            <person name="Grigoriev I.V."/>
            <person name="Yang Z.L."/>
            <person name="Xu J."/>
            <person name="Martin F.M."/>
        </authorList>
    </citation>
    <scope>NUCLEOTIDE SEQUENCE</scope>
    <source>
        <strain evidence="1">ATCC 28755</strain>
    </source>
</reference>
<evidence type="ECO:0000313" key="2">
    <source>
        <dbReference type="Proteomes" id="UP000790377"/>
    </source>
</evidence>
<comment type="caution">
    <text evidence="1">The sequence shown here is derived from an EMBL/GenBank/DDBJ whole genome shotgun (WGS) entry which is preliminary data.</text>
</comment>